<evidence type="ECO:0008006" key="3">
    <source>
        <dbReference type="Google" id="ProtNLM"/>
    </source>
</evidence>
<dbReference type="Proteomes" id="UP001500547">
    <property type="component" value="Unassembled WGS sequence"/>
</dbReference>
<dbReference type="EMBL" id="BAABLD010000017">
    <property type="protein sequence ID" value="GAA5171143.1"/>
    <property type="molecule type" value="Genomic_DNA"/>
</dbReference>
<dbReference type="RefSeq" id="WP_345534434.1">
    <property type="nucleotide sequence ID" value="NZ_BAABLD010000017.1"/>
</dbReference>
<evidence type="ECO:0000313" key="1">
    <source>
        <dbReference type="EMBL" id="GAA5171143.1"/>
    </source>
</evidence>
<proteinExistence type="predicted"/>
<sequence>MRPDRHARGFVLPAAIFLLVVLATLGAFLVHITMASNVGAAQDIQGARAVQAARLGIATGLYAVQVSGTCAGGTLSGVSQLTGFKITWACSSTAFTEGGTARTIYQITSTACTTTGASCPSSTVSELGSSDYVERQLVVVTER</sequence>
<organism evidence="1 2">
    <name type="scientific">Viridibacterium curvum</name>
    <dbReference type="NCBI Taxonomy" id="1101404"/>
    <lineage>
        <taxon>Bacteria</taxon>
        <taxon>Pseudomonadati</taxon>
        <taxon>Pseudomonadota</taxon>
        <taxon>Betaproteobacteria</taxon>
        <taxon>Rhodocyclales</taxon>
        <taxon>Rhodocyclaceae</taxon>
        <taxon>Viridibacterium</taxon>
    </lineage>
</organism>
<accession>A0ABP9R3R5</accession>
<evidence type="ECO:0000313" key="2">
    <source>
        <dbReference type="Proteomes" id="UP001500547"/>
    </source>
</evidence>
<gene>
    <name evidence="1" type="ORF">GCM10025770_35290</name>
</gene>
<reference evidence="2" key="1">
    <citation type="journal article" date="2019" name="Int. J. Syst. Evol. Microbiol.">
        <title>The Global Catalogue of Microorganisms (GCM) 10K type strain sequencing project: providing services to taxonomists for standard genome sequencing and annotation.</title>
        <authorList>
            <consortium name="The Broad Institute Genomics Platform"/>
            <consortium name="The Broad Institute Genome Sequencing Center for Infectious Disease"/>
            <person name="Wu L."/>
            <person name="Ma J."/>
        </authorList>
    </citation>
    <scope>NUCLEOTIDE SEQUENCE [LARGE SCALE GENOMIC DNA]</scope>
    <source>
        <strain evidence="2">JCM 18715</strain>
    </source>
</reference>
<keyword evidence="2" id="KW-1185">Reference proteome</keyword>
<name>A0ABP9R3R5_9RHOO</name>
<comment type="caution">
    <text evidence="1">The sequence shown here is derived from an EMBL/GenBank/DDBJ whole genome shotgun (WGS) entry which is preliminary data.</text>
</comment>
<protein>
    <recommendedName>
        <fullName evidence="3">MSHA biogenesis protein MshP</fullName>
    </recommendedName>
</protein>